<sequence length="84" mass="9009">MVMTNYSGRFPRGWRLLSGGHRKRGLSLLVWLVCGGNSGTFGGSNMISNLLSQVTGLCEVFIASENLWRQDLGSLPAVAGHVCA</sequence>
<dbReference type="AlphaFoldDB" id="C6TMY5"/>
<organism evidence="1">
    <name type="scientific">Glycine max</name>
    <name type="common">Soybean</name>
    <name type="synonym">Glycine hispida</name>
    <dbReference type="NCBI Taxonomy" id="3847"/>
    <lineage>
        <taxon>Eukaryota</taxon>
        <taxon>Viridiplantae</taxon>
        <taxon>Streptophyta</taxon>
        <taxon>Embryophyta</taxon>
        <taxon>Tracheophyta</taxon>
        <taxon>Spermatophyta</taxon>
        <taxon>Magnoliopsida</taxon>
        <taxon>eudicotyledons</taxon>
        <taxon>Gunneridae</taxon>
        <taxon>Pentapetalae</taxon>
        <taxon>rosids</taxon>
        <taxon>fabids</taxon>
        <taxon>Fabales</taxon>
        <taxon>Fabaceae</taxon>
        <taxon>Papilionoideae</taxon>
        <taxon>50 kb inversion clade</taxon>
        <taxon>NPAAA clade</taxon>
        <taxon>indigoferoid/millettioid clade</taxon>
        <taxon>Phaseoleae</taxon>
        <taxon>Glycine</taxon>
        <taxon>Glycine subgen. Soja</taxon>
    </lineage>
</organism>
<name>C6TMY5_SOYBN</name>
<accession>C6TMY5</accession>
<reference evidence="1" key="1">
    <citation type="submission" date="2009-08" db="EMBL/GenBank/DDBJ databases">
        <authorList>
            <person name="Cheung F."/>
            <person name="Xiao Y."/>
            <person name="Chan A."/>
            <person name="Moskal W."/>
            <person name="Town C.D."/>
        </authorList>
    </citation>
    <scope>NUCLEOTIDE SEQUENCE</scope>
</reference>
<dbReference type="EMBL" id="BT099096">
    <property type="protein sequence ID" value="ACU24277.1"/>
    <property type="molecule type" value="mRNA"/>
</dbReference>
<proteinExistence type="evidence at transcript level"/>
<protein>
    <submittedName>
        <fullName evidence="1">Uncharacterized protein</fullName>
    </submittedName>
</protein>
<evidence type="ECO:0000313" key="1">
    <source>
        <dbReference type="EMBL" id="ACU24277.1"/>
    </source>
</evidence>